<dbReference type="Pfam" id="PF25672">
    <property type="entry name" value="BBH37"/>
    <property type="match status" value="1"/>
</dbReference>
<accession>A0A7W9ZNM3</accession>
<dbReference type="RefSeq" id="WP_184125537.1">
    <property type="nucleotide sequence ID" value="NZ_CP179437.1"/>
</dbReference>
<dbReference type="InterPro" id="IPR058057">
    <property type="entry name" value="BBH37-like"/>
</dbReference>
<protein>
    <recommendedName>
        <fullName evidence="2">BBH37-like helical domain-containing protein</fullName>
    </recommendedName>
</protein>
<feature type="coiled-coil region" evidence="1">
    <location>
        <begin position="150"/>
        <end position="200"/>
    </location>
</feature>
<dbReference type="AlphaFoldDB" id="A0A7W9ZNM3"/>
<organism evidence="3 4">
    <name type="scientific">Borreliella californiensis</name>
    <dbReference type="NCBI Taxonomy" id="373543"/>
    <lineage>
        <taxon>Bacteria</taxon>
        <taxon>Pseudomonadati</taxon>
        <taxon>Spirochaetota</taxon>
        <taxon>Spirochaetia</taxon>
        <taxon>Spirochaetales</taxon>
        <taxon>Borreliaceae</taxon>
        <taxon>Borreliella</taxon>
    </lineage>
</organism>
<evidence type="ECO:0000313" key="3">
    <source>
        <dbReference type="EMBL" id="MBB6213702.1"/>
    </source>
</evidence>
<name>A0A7W9ZNM3_9SPIR</name>
<evidence type="ECO:0000259" key="2">
    <source>
        <dbReference type="Pfam" id="PF25672"/>
    </source>
</evidence>
<dbReference type="InterPro" id="IPR057717">
    <property type="entry name" value="BBH37-like_helical"/>
</dbReference>
<dbReference type="Proteomes" id="UP000536100">
    <property type="component" value="Unassembled WGS sequence"/>
</dbReference>
<keyword evidence="1" id="KW-0175">Coiled coil</keyword>
<evidence type="ECO:0000313" key="4">
    <source>
        <dbReference type="Proteomes" id="UP000536100"/>
    </source>
</evidence>
<gene>
    <name evidence="3" type="ORF">HNP67_001197</name>
</gene>
<sequence>MVKNLFLYILLIVGLMSCNLDSKLSDNKEQKNNNGAKREVLDSVQKDFTKNLEGEQEYKNLAIPVKPTMNSGSFDNESGISNIPIKQNQKKEIKEEDLIPVTDEEKRAYKIIKNIEENILESSGFSELIRDVCILKNEYALIRGNFYDVLRDIQNKYISMKEDYEKNKDKIRILTQLLNKASMGHELDRLINDIDIAEQKIKSAATFFKTAQESLKESIIQRLKNKNKGSYSLQLSRQAIIKAENALNHLETHVYKKVDSIVKKKEITEFIEHAKTILANLNA</sequence>
<reference evidence="3 4" key="1">
    <citation type="submission" date="2020-08" db="EMBL/GenBank/DDBJ databases">
        <title>Genomic Encyclopedia of Type Strains, Phase IV (KMG-IV): sequencing the most valuable type-strain genomes for metagenomic binning, comparative biology and taxonomic classification.</title>
        <authorList>
            <person name="Goeker M."/>
        </authorList>
    </citation>
    <scope>NUCLEOTIDE SEQUENCE [LARGE SCALE GENOMIC DNA]</scope>
    <source>
        <strain evidence="3 4">DSM 17989</strain>
    </source>
</reference>
<comment type="caution">
    <text evidence="3">The sequence shown here is derived from an EMBL/GenBank/DDBJ whole genome shotgun (WGS) entry which is preliminary data.</text>
</comment>
<proteinExistence type="predicted"/>
<dbReference type="PROSITE" id="PS51257">
    <property type="entry name" value="PROKAR_LIPOPROTEIN"/>
    <property type="match status" value="1"/>
</dbReference>
<dbReference type="NCBIfam" id="NF033721">
    <property type="entry name" value="P12_lipo"/>
    <property type="match status" value="1"/>
</dbReference>
<dbReference type="EMBL" id="JACHFB010000007">
    <property type="protein sequence ID" value="MBB6213702.1"/>
    <property type="molecule type" value="Genomic_DNA"/>
</dbReference>
<feature type="domain" description="BBH37-like helical" evidence="2">
    <location>
        <begin position="97"/>
        <end position="279"/>
    </location>
</feature>
<evidence type="ECO:0000256" key="1">
    <source>
        <dbReference type="SAM" id="Coils"/>
    </source>
</evidence>